<organism evidence="2 3">
    <name type="scientific">Lineolata rhizophorae</name>
    <dbReference type="NCBI Taxonomy" id="578093"/>
    <lineage>
        <taxon>Eukaryota</taxon>
        <taxon>Fungi</taxon>
        <taxon>Dikarya</taxon>
        <taxon>Ascomycota</taxon>
        <taxon>Pezizomycotina</taxon>
        <taxon>Dothideomycetes</taxon>
        <taxon>Dothideomycetes incertae sedis</taxon>
        <taxon>Lineolatales</taxon>
        <taxon>Lineolataceae</taxon>
        <taxon>Lineolata</taxon>
    </lineage>
</organism>
<keyword evidence="3" id="KW-1185">Reference proteome</keyword>
<dbReference type="OrthoDB" id="630188at2759"/>
<name>A0A6A6NP87_9PEZI</name>
<dbReference type="Gene3D" id="3.60.21.10">
    <property type="match status" value="1"/>
</dbReference>
<dbReference type="InterPro" id="IPR051693">
    <property type="entry name" value="UPF0046_metallophosphoest"/>
</dbReference>
<dbReference type="EMBL" id="MU001696">
    <property type="protein sequence ID" value="KAF2453600.1"/>
    <property type="molecule type" value="Genomic_DNA"/>
</dbReference>
<dbReference type="Proteomes" id="UP000799766">
    <property type="component" value="Unassembled WGS sequence"/>
</dbReference>
<dbReference type="Pfam" id="PF00149">
    <property type="entry name" value="Metallophos"/>
    <property type="match status" value="1"/>
</dbReference>
<reference evidence="2" key="1">
    <citation type="journal article" date="2020" name="Stud. Mycol.">
        <title>101 Dothideomycetes genomes: a test case for predicting lifestyles and emergence of pathogens.</title>
        <authorList>
            <person name="Haridas S."/>
            <person name="Albert R."/>
            <person name="Binder M."/>
            <person name="Bloem J."/>
            <person name="Labutti K."/>
            <person name="Salamov A."/>
            <person name="Andreopoulos B."/>
            <person name="Baker S."/>
            <person name="Barry K."/>
            <person name="Bills G."/>
            <person name="Bluhm B."/>
            <person name="Cannon C."/>
            <person name="Castanera R."/>
            <person name="Culley D."/>
            <person name="Daum C."/>
            <person name="Ezra D."/>
            <person name="Gonzalez J."/>
            <person name="Henrissat B."/>
            <person name="Kuo A."/>
            <person name="Liang C."/>
            <person name="Lipzen A."/>
            <person name="Lutzoni F."/>
            <person name="Magnuson J."/>
            <person name="Mondo S."/>
            <person name="Nolan M."/>
            <person name="Ohm R."/>
            <person name="Pangilinan J."/>
            <person name="Park H.-J."/>
            <person name="Ramirez L."/>
            <person name="Alfaro M."/>
            <person name="Sun H."/>
            <person name="Tritt A."/>
            <person name="Yoshinaga Y."/>
            <person name="Zwiers L.-H."/>
            <person name="Turgeon B."/>
            <person name="Goodwin S."/>
            <person name="Spatafora J."/>
            <person name="Crous P."/>
            <person name="Grigoriev I."/>
        </authorList>
    </citation>
    <scope>NUCLEOTIDE SEQUENCE</scope>
    <source>
        <strain evidence="2">ATCC 16933</strain>
    </source>
</reference>
<evidence type="ECO:0000313" key="3">
    <source>
        <dbReference type="Proteomes" id="UP000799766"/>
    </source>
</evidence>
<dbReference type="CDD" id="cd07379">
    <property type="entry name" value="MPP_239FB"/>
    <property type="match status" value="1"/>
</dbReference>
<dbReference type="SUPFAM" id="SSF56300">
    <property type="entry name" value="Metallo-dependent phosphatases"/>
    <property type="match status" value="1"/>
</dbReference>
<dbReference type="GO" id="GO:0016787">
    <property type="term" value="F:hydrolase activity"/>
    <property type="evidence" value="ECO:0007669"/>
    <property type="project" value="InterPro"/>
</dbReference>
<gene>
    <name evidence="2" type="ORF">BDY21DRAFT_355473</name>
</gene>
<sequence>MLRFKLGLSFWLRRTFNAGRPEEQDAPESSKMESSNLYPSFPPPPPRELLEHRDQYLNVLNERRYAAPYGEKEDAPLYALYRLYENIVLDDNIGIRNEIEAFWWKRWLVKDIPDPKDEDELERYAVLACIPALLVESFNRRIELGLCREGHSIMSQEEREVLAKTPKTLESMPPWASKVPPLVETLYIPHTIEGESQLHSLDDKRSSAWFKEKNILIWHHHIHFRSSARHKKPHQTEETITSSRYSIFRYHTILETAFIQPLILWLVIEIKSHGLPTWRVAVSAGPLLGLQINKRQPTLAQSAAKRIHDRISKLPPPPVNLGSLAIVCISDTHNTRPALPDGDILIHAGDLSQYGTFAEVQTQLDWLNSQPHKQKIVIAGNYDLLLDADFAVTHPDRELDGPGKSRQYLRWGSLVYLQGSTQDFECQGRKFRIYGSPWTPKCGSFAFQYNEISTQADLWKNRIPDDVDIVLTHGPPAAHLDENGKGCVSLLKEVWRVKPKLHVFGHIHAGRRRGRGLGRCPGLL</sequence>
<dbReference type="PANTHER" id="PTHR12905:SF0">
    <property type="entry name" value="CALCINEURIN-LIKE PHOSPHOESTERASE DOMAIN-CONTAINING PROTEIN"/>
    <property type="match status" value="1"/>
</dbReference>
<feature type="domain" description="Calcineurin-like phosphoesterase" evidence="1">
    <location>
        <begin position="326"/>
        <end position="509"/>
    </location>
</feature>
<dbReference type="PANTHER" id="PTHR12905">
    <property type="entry name" value="METALLOPHOSPHOESTERASE"/>
    <property type="match status" value="1"/>
</dbReference>
<proteinExistence type="predicted"/>
<dbReference type="InterPro" id="IPR004843">
    <property type="entry name" value="Calcineurin-like_PHP"/>
</dbReference>
<dbReference type="AlphaFoldDB" id="A0A6A6NP87"/>
<evidence type="ECO:0000313" key="2">
    <source>
        <dbReference type="EMBL" id="KAF2453600.1"/>
    </source>
</evidence>
<protein>
    <submittedName>
        <fullName evidence="2">Metallo-dependent phosphatase-like protein</fullName>
    </submittedName>
</protein>
<dbReference type="InterPro" id="IPR029052">
    <property type="entry name" value="Metallo-depent_PP-like"/>
</dbReference>
<accession>A0A6A6NP87</accession>
<evidence type="ECO:0000259" key="1">
    <source>
        <dbReference type="Pfam" id="PF00149"/>
    </source>
</evidence>